<dbReference type="AlphaFoldDB" id="A0AAN8Q4E2"/>
<keyword evidence="2" id="KW-1185">Reference proteome</keyword>
<organism evidence="1 2">
    <name type="scientific">Coregonus suidteri</name>
    <dbReference type="NCBI Taxonomy" id="861788"/>
    <lineage>
        <taxon>Eukaryota</taxon>
        <taxon>Metazoa</taxon>
        <taxon>Chordata</taxon>
        <taxon>Craniata</taxon>
        <taxon>Vertebrata</taxon>
        <taxon>Euteleostomi</taxon>
        <taxon>Actinopterygii</taxon>
        <taxon>Neopterygii</taxon>
        <taxon>Teleostei</taxon>
        <taxon>Protacanthopterygii</taxon>
        <taxon>Salmoniformes</taxon>
        <taxon>Salmonidae</taxon>
        <taxon>Coregoninae</taxon>
        <taxon>Coregonus</taxon>
    </lineage>
</organism>
<protein>
    <submittedName>
        <fullName evidence="1">Uncharacterized protein</fullName>
    </submittedName>
</protein>
<proteinExistence type="predicted"/>
<dbReference type="EMBL" id="JAGTTL010000044">
    <property type="protein sequence ID" value="KAK6291229.1"/>
    <property type="molecule type" value="Genomic_DNA"/>
</dbReference>
<accession>A0AAN8Q4E2</accession>
<gene>
    <name evidence="1" type="ORF">J4Q44_G00383830</name>
</gene>
<reference evidence="1 2" key="1">
    <citation type="submission" date="2021-04" db="EMBL/GenBank/DDBJ databases">
        <authorList>
            <person name="De Guttry C."/>
            <person name="Zahm M."/>
            <person name="Klopp C."/>
            <person name="Cabau C."/>
            <person name="Louis A."/>
            <person name="Berthelot C."/>
            <person name="Parey E."/>
            <person name="Roest Crollius H."/>
            <person name="Montfort J."/>
            <person name="Robinson-Rechavi M."/>
            <person name="Bucao C."/>
            <person name="Bouchez O."/>
            <person name="Gislard M."/>
            <person name="Lluch J."/>
            <person name="Milhes M."/>
            <person name="Lampietro C."/>
            <person name="Lopez Roques C."/>
            <person name="Donnadieu C."/>
            <person name="Braasch I."/>
            <person name="Desvignes T."/>
            <person name="Postlethwait J."/>
            <person name="Bobe J."/>
            <person name="Wedekind C."/>
            <person name="Guiguen Y."/>
        </authorList>
    </citation>
    <scope>NUCLEOTIDE SEQUENCE [LARGE SCALE GENOMIC DNA]</scope>
    <source>
        <strain evidence="1">Cs_M1</strain>
        <tissue evidence="1">Blood</tissue>
    </source>
</reference>
<evidence type="ECO:0000313" key="1">
    <source>
        <dbReference type="EMBL" id="KAK6291229.1"/>
    </source>
</evidence>
<evidence type="ECO:0000313" key="2">
    <source>
        <dbReference type="Proteomes" id="UP001356427"/>
    </source>
</evidence>
<dbReference type="Proteomes" id="UP001356427">
    <property type="component" value="Unassembled WGS sequence"/>
</dbReference>
<comment type="caution">
    <text evidence="1">The sequence shown here is derived from an EMBL/GenBank/DDBJ whole genome shotgun (WGS) entry which is preliminary data.</text>
</comment>
<name>A0AAN8Q4E2_9TELE</name>
<sequence>MVHYLLLQSRGQVSPHVTMEHMSDWLVSQGKKSLRESDPKVHIIVERAVRSILDKLSNKPCSNLLSPSQVVVELVPRILLALWLQPEEGHSDHPILLSGMAVSMVVAVGEKLSNTLKASSPHTPFSRAAAFDSVRSILGRISQSFSLDDLKTPFFFMSSVCAFVADEVKSYFQPTADTLRVPPVLVVAFSATLPADIQAEDVAVVTLDVTPHVTKDVTLDVPSRARKGAVQRFFCRLWRAVCCCACHKEEEEQY</sequence>